<keyword evidence="6" id="KW-1185">Reference proteome</keyword>
<evidence type="ECO:0000259" key="4">
    <source>
        <dbReference type="Pfam" id="PF18203"/>
    </source>
</evidence>
<keyword evidence="2" id="KW-0732">Signal</keyword>
<feature type="domain" description="IPTL-CTERM protein sorting" evidence="4">
    <location>
        <begin position="400"/>
        <end position="426"/>
    </location>
</feature>
<dbReference type="InterPro" id="IPR013783">
    <property type="entry name" value="Ig-like_fold"/>
</dbReference>
<feature type="chain" id="PRO_5043801280" evidence="2">
    <location>
        <begin position="25"/>
        <end position="429"/>
    </location>
</feature>
<dbReference type="AlphaFoldDB" id="A0AAW6RPP7"/>
<sequence length="429" mass="43034">MSPLKTLCAAAALACALLPASALAAGKVLFLSTDELTSPGVNGVEIMNGAYEAFEQAAGGAANIIDKRQYLTNGTLAASDFTGVDVVVVQSVYKPITAANMAFLANLMQTRPDLTFVMFIDGCCSTAANITPATAALSAMTGWTLGRSSSGGNISSPLNASSPYQAGFAGVPQLMGNAYDLITNVPGGYALFLNHGATPPATLTTPTNAYGLVLPQKRASAGQGACTVFVADTSIFHNPPHSPQRGPLAAAALAAARNASGACAGNTIEPDLTPELSGPNALQPGVPQTYSVTARNIGLSGSTDGKVTVQLPTGMDIVPGSFPTSCTWTAPNLECTLPAIAAGGSAPAISFAATPSVTGPLTLQSRVTNVTGEANLANNAASASRTGAPRGNLTVGLPVQSVPAMGGWGLGLLAAALGFMGARRQRKAA</sequence>
<evidence type="ECO:0000259" key="3">
    <source>
        <dbReference type="Pfam" id="PF01345"/>
    </source>
</evidence>
<dbReference type="EMBL" id="JARVII010000036">
    <property type="protein sequence ID" value="MDG9700446.1"/>
    <property type="molecule type" value="Genomic_DNA"/>
</dbReference>
<dbReference type="Pfam" id="PF01345">
    <property type="entry name" value="DUF11"/>
    <property type="match status" value="1"/>
</dbReference>
<evidence type="ECO:0000313" key="5">
    <source>
        <dbReference type="EMBL" id="MDG9700446.1"/>
    </source>
</evidence>
<keyword evidence="1" id="KW-0812">Transmembrane</keyword>
<keyword evidence="1" id="KW-1133">Transmembrane helix</keyword>
<gene>
    <name evidence="5" type="ORF">QB898_12125</name>
</gene>
<dbReference type="NCBIfam" id="TIGR04174">
    <property type="entry name" value="IPTL_CTERM"/>
    <property type="match status" value="1"/>
</dbReference>
<organism evidence="5 6">
    <name type="scientific">Ottowia cancrivicina</name>
    <dbReference type="NCBI Taxonomy" id="3040346"/>
    <lineage>
        <taxon>Bacteria</taxon>
        <taxon>Pseudomonadati</taxon>
        <taxon>Pseudomonadota</taxon>
        <taxon>Betaproteobacteria</taxon>
        <taxon>Burkholderiales</taxon>
        <taxon>Comamonadaceae</taxon>
        <taxon>Ottowia</taxon>
    </lineage>
</organism>
<protein>
    <submittedName>
        <fullName evidence="5">IPTL-CTERM sorting domain-containing protein</fullName>
    </submittedName>
</protein>
<name>A0AAW6RPP7_9BURK</name>
<evidence type="ECO:0000256" key="1">
    <source>
        <dbReference type="SAM" id="Phobius"/>
    </source>
</evidence>
<proteinExistence type="predicted"/>
<dbReference type="InterPro" id="IPR026442">
    <property type="entry name" value="IPTL_CTERM"/>
</dbReference>
<evidence type="ECO:0000313" key="6">
    <source>
        <dbReference type="Proteomes" id="UP001237156"/>
    </source>
</evidence>
<dbReference type="Pfam" id="PF18203">
    <property type="entry name" value="IPTL-CTERM"/>
    <property type="match status" value="1"/>
</dbReference>
<dbReference type="Gene3D" id="2.60.40.10">
    <property type="entry name" value="Immunoglobulins"/>
    <property type="match status" value="1"/>
</dbReference>
<feature type="domain" description="DUF11" evidence="3">
    <location>
        <begin position="283"/>
        <end position="384"/>
    </location>
</feature>
<dbReference type="InterPro" id="IPR001434">
    <property type="entry name" value="OmcB-like_DUF11"/>
</dbReference>
<dbReference type="RefSeq" id="WP_279525165.1">
    <property type="nucleotide sequence ID" value="NZ_JARVII010000036.1"/>
</dbReference>
<accession>A0AAW6RPP7</accession>
<keyword evidence="1" id="KW-0472">Membrane</keyword>
<feature type="transmembrane region" description="Helical" evidence="1">
    <location>
        <begin position="402"/>
        <end position="422"/>
    </location>
</feature>
<dbReference type="Proteomes" id="UP001237156">
    <property type="component" value="Unassembled WGS sequence"/>
</dbReference>
<reference evidence="5 6" key="1">
    <citation type="submission" date="2023-04" db="EMBL/GenBank/DDBJ databases">
        <title>Ottowia paracancer sp. nov., isolated from human stomach.</title>
        <authorList>
            <person name="Song Y."/>
        </authorList>
    </citation>
    <scope>NUCLEOTIDE SEQUENCE [LARGE SCALE GENOMIC DNA]</scope>
    <source>
        <strain evidence="5 6">10c7w1</strain>
    </source>
</reference>
<comment type="caution">
    <text evidence="5">The sequence shown here is derived from an EMBL/GenBank/DDBJ whole genome shotgun (WGS) entry which is preliminary data.</text>
</comment>
<feature type="signal peptide" evidence="2">
    <location>
        <begin position="1"/>
        <end position="24"/>
    </location>
</feature>
<evidence type="ECO:0000256" key="2">
    <source>
        <dbReference type="SAM" id="SignalP"/>
    </source>
</evidence>